<sequence>MVNYCSRMVLTYYSRDRDGVRAHAAPRAGRAGQARGRGEARRAGPRRREVRQGVRGGEGDRDQHVAGKREEALERLGADTFVLSTDVAEMKAAAGTMHGIVRTACAGARDRAPIPRGPHAPRQDDIARHPRQAPAGGKSLTGSCMASITETQEMLDFAAENGVTAGVEVTGAGEVNAAMERLAKGDVRYRFGFVIDVGNTFSSLASAM</sequence>
<protein>
    <submittedName>
        <fullName evidence="5">Uncharacterized protein</fullName>
    </submittedName>
</protein>
<organism evidence="5 6">
    <name type="scientific">Lolium multiflorum</name>
    <name type="common">Italian ryegrass</name>
    <name type="synonym">Lolium perenne subsp. multiflorum</name>
    <dbReference type="NCBI Taxonomy" id="4521"/>
    <lineage>
        <taxon>Eukaryota</taxon>
        <taxon>Viridiplantae</taxon>
        <taxon>Streptophyta</taxon>
        <taxon>Embryophyta</taxon>
        <taxon>Tracheophyta</taxon>
        <taxon>Spermatophyta</taxon>
        <taxon>Magnoliopsida</taxon>
        <taxon>Liliopsida</taxon>
        <taxon>Poales</taxon>
        <taxon>Poaceae</taxon>
        <taxon>BOP clade</taxon>
        <taxon>Pooideae</taxon>
        <taxon>Poodae</taxon>
        <taxon>Poeae</taxon>
        <taxon>Poeae Chloroplast Group 2 (Poeae type)</taxon>
        <taxon>Loliodinae</taxon>
        <taxon>Loliinae</taxon>
        <taxon>Lolium</taxon>
    </lineage>
</organism>
<keyword evidence="1" id="KW-0479">Metal-binding</keyword>
<dbReference type="GO" id="GO:0046872">
    <property type="term" value="F:metal ion binding"/>
    <property type="evidence" value="ECO:0007669"/>
    <property type="project" value="UniProtKB-KW"/>
</dbReference>
<evidence type="ECO:0000313" key="5">
    <source>
        <dbReference type="EMBL" id="KAK1687084.1"/>
    </source>
</evidence>
<evidence type="ECO:0000256" key="3">
    <source>
        <dbReference type="ARBA" id="ARBA00023002"/>
    </source>
</evidence>
<comment type="caution">
    <text evidence="5">The sequence shown here is derived from an EMBL/GenBank/DDBJ whole genome shotgun (WGS) entry which is preliminary data.</text>
</comment>
<dbReference type="InterPro" id="IPR047109">
    <property type="entry name" value="CAD-like"/>
</dbReference>
<accession>A0AAD8TPP5</accession>
<keyword evidence="6" id="KW-1185">Reference proteome</keyword>
<dbReference type="GO" id="GO:0016616">
    <property type="term" value="F:oxidoreductase activity, acting on the CH-OH group of donors, NAD or NADP as acceptor"/>
    <property type="evidence" value="ECO:0007669"/>
    <property type="project" value="InterPro"/>
</dbReference>
<feature type="region of interest" description="Disordered" evidence="4">
    <location>
        <begin position="110"/>
        <end position="140"/>
    </location>
</feature>
<feature type="compositionally biased region" description="Low complexity" evidence="4">
    <location>
        <begin position="22"/>
        <end position="34"/>
    </location>
</feature>
<proteinExistence type="predicted"/>
<keyword evidence="2" id="KW-0862">Zinc</keyword>
<dbReference type="PANTHER" id="PTHR42683">
    <property type="entry name" value="ALDEHYDE REDUCTASE"/>
    <property type="match status" value="1"/>
</dbReference>
<evidence type="ECO:0000256" key="1">
    <source>
        <dbReference type="ARBA" id="ARBA00022723"/>
    </source>
</evidence>
<dbReference type="AlphaFoldDB" id="A0AAD8TPP5"/>
<evidence type="ECO:0000256" key="4">
    <source>
        <dbReference type="SAM" id="MobiDB-lite"/>
    </source>
</evidence>
<name>A0AAD8TPP5_LOLMU</name>
<dbReference type="Proteomes" id="UP001231189">
    <property type="component" value="Unassembled WGS sequence"/>
</dbReference>
<reference evidence="5" key="1">
    <citation type="submission" date="2023-07" db="EMBL/GenBank/DDBJ databases">
        <title>A chromosome-level genome assembly of Lolium multiflorum.</title>
        <authorList>
            <person name="Chen Y."/>
            <person name="Copetti D."/>
            <person name="Kolliker R."/>
            <person name="Studer B."/>
        </authorList>
    </citation>
    <scope>NUCLEOTIDE SEQUENCE</scope>
    <source>
        <strain evidence="5">02402/16</strain>
        <tissue evidence="5">Leaf</tissue>
    </source>
</reference>
<gene>
    <name evidence="5" type="ORF">QYE76_047932</name>
</gene>
<evidence type="ECO:0000256" key="2">
    <source>
        <dbReference type="ARBA" id="ARBA00022833"/>
    </source>
</evidence>
<dbReference type="Gene3D" id="3.40.50.720">
    <property type="entry name" value="NAD(P)-binding Rossmann-like Domain"/>
    <property type="match status" value="2"/>
</dbReference>
<dbReference type="Gene3D" id="3.90.180.10">
    <property type="entry name" value="Medium-chain alcohol dehydrogenases, catalytic domain"/>
    <property type="match status" value="1"/>
</dbReference>
<feature type="region of interest" description="Disordered" evidence="4">
    <location>
        <begin position="20"/>
        <end position="66"/>
    </location>
</feature>
<keyword evidence="3" id="KW-0560">Oxidoreductase</keyword>
<feature type="compositionally biased region" description="Basic and acidic residues" evidence="4">
    <location>
        <begin position="36"/>
        <end position="66"/>
    </location>
</feature>
<evidence type="ECO:0000313" key="6">
    <source>
        <dbReference type="Proteomes" id="UP001231189"/>
    </source>
</evidence>
<dbReference type="EMBL" id="JAUUTY010000002">
    <property type="protein sequence ID" value="KAK1687084.1"/>
    <property type="molecule type" value="Genomic_DNA"/>
</dbReference>